<dbReference type="AlphaFoldDB" id="A0A6G1IH29"/>
<evidence type="ECO:0008006" key="5">
    <source>
        <dbReference type="Google" id="ProtNLM"/>
    </source>
</evidence>
<dbReference type="InterPro" id="IPR046347">
    <property type="entry name" value="bZIP_sf"/>
</dbReference>
<dbReference type="Gene3D" id="1.20.5.170">
    <property type="match status" value="1"/>
</dbReference>
<feature type="region of interest" description="Disordered" evidence="2">
    <location>
        <begin position="483"/>
        <end position="539"/>
    </location>
</feature>
<feature type="region of interest" description="Disordered" evidence="2">
    <location>
        <begin position="1"/>
        <end position="54"/>
    </location>
</feature>
<dbReference type="PANTHER" id="PTHR40618">
    <property type="entry name" value="B-ZIP TRANSCRIPTION FACTOR (EUROFUNG)-RELATED"/>
    <property type="match status" value="1"/>
</dbReference>
<evidence type="ECO:0000313" key="3">
    <source>
        <dbReference type="EMBL" id="KAF2677534.1"/>
    </source>
</evidence>
<dbReference type="EMBL" id="MU005621">
    <property type="protein sequence ID" value="KAF2677534.1"/>
    <property type="molecule type" value="Genomic_DNA"/>
</dbReference>
<sequence length="680" mass="75332">MSGSDSEGQGQSRPRKRPRRMSTGGEEGGAAGKKARGRPRVDTQDATAADRRRTQIRLAQRAYRQRKESTISSLKDQNTRLQNIIEQMNKSFLQFNDSALKSGLLQINPALAQQLKQVTENFVALAKSAAESSEGEEDAVDSMQDVLTEGQRGSPTTETSQDQQAYHQPMDIGWGYSAPPRENSHQQAFNSSAKDPRRHTPCFQPEQTTTKESGLVKFKRPVSVGQLMDQGGTAWNEPRREEPSTSQQLPFGLVDILSRQQYSAPGNQPSQIYSVNIPTPDMTPPYLRLPTPPQLPSLSLKSLAPAWTYSHDETTFARRLTRAALETGFHLLSAANQRPAALNHVFKLSLPYMTLSELRERFRMLLARGTNEDLDCWETPFIHLGGAGTHYQRKDVQGNVVKIPNAWTVRRIGPLTSKMIRAENASDPSQSHDLNIDLTGFEGEWFDAYDVEGYLEQEKGVHIDPRDSFAEVTIDDDFVPNKANDIGNRVYAPNPSKFDYSRTRRSVQSDTPSFSTGTDSTPSSTTPTHNDPRTSSIDNFFGQSDAPFGLDMGVSLNSNFPGTDFSKFPDIDPSTFFDQPLGLDLAPGFDLPFNLNHHSTLPPINYDNEGVDMGALGLDMMAAGNLQAPVARHKKQKAAWVDVSKLIDAIIKHGVCLGRAPGFRRKDVDMAFEASLITAF</sequence>
<evidence type="ECO:0000313" key="4">
    <source>
        <dbReference type="Proteomes" id="UP000799291"/>
    </source>
</evidence>
<dbReference type="OrthoDB" id="3555317at2759"/>
<dbReference type="Proteomes" id="UP000799291">
    <property type="component" value="Unassembled WGS sequence"/>
</dbReference>
<gene>
    <name evidence="3" type="ORF">K458DRAFT_319319</name>
</gene>
<keyword evidence="4" id="KW-1185">Reference proteome</keyword>
<name>A0A6G1IH29_9PLEO</name>
<evidence type="ECO:0000256" key="1">
    <source>
        <dbReference type="SAM" id="Coils"/>
    </source>
</evidence>
<protein>
    <recommendedName>
        <fullName evidence="5">BZIP domain-containing protein</fullName>
    </recommendedName>
</protein>
<reference evidence="3" key="1">
    <citation type="journal article" date="2020" name="Stud. Mycol.">
        <title>101 Dothideomycetes genomes: a test case for predicting lifestyles and emergence of pathogens.</title>
        <authorList>
            <person name="Haridas S."/>
            <person name="Albert R."/>
            <person name="Binder M."/>
            <person name="Bloem J."/>
            <person name="Labutti K."/>
            <person name="Salamov A."/>
            <person name="Andreopoulos B."/>
            <person name="Baker S."/>
            <person name="Barry K."/>
            <person name="Bills G."/>
            <person name="Bluhm B."/>
            <person name="Cannon C."/>
            <person name="Castanera R."/>
            <person name="Culley D."/>
            <person name="Daum C."/>
            <person name="Ezra D."/>
            <person name="Gonzalez J."/>
            <person name="Henrissat B."/>
            <person name="Kuo A."/>
            <person name="Liang C."/>
            <person name="Lipzen A."/>
            <person name="Lutzoni F."/>
            <person name="Magnuson J."/>
            <person name="Mondo S."/>
            <person name="Nolan M."/>
            <person name="Ohm R."/>
            <person name="Pangilinan J."/>
            <person name="Park H.-J."/>
            <person name="Ramirez L."/>
            <person name="Alfaro M."/>
            <person name="Sun H."/>
            <person name="Tritt A."/>
            <person name="Yoshinaga Y."/>
            <person name="Zwiers L.-H."/>
            <person name="Turgeon B."/>
            <person name="Goodwin S."/>
            <person name="Spatafora J."/>
            <person name="Crous P."/>
            <person name="Grigoriev I."/>
        </authorList>
    </citation>
    <scope>NUCLEOTIDE SEQUENCE</scope>
    <source>
        <strain evidence="3">CBS 122367</strain>
    </source>
</reference>
<dbReference type="SUPFAM" id="SSF57959">
    <property type="entry name" value="Leucine zipper domain"/>
    <property type="match status" value="1"/>
</dbReference>
<dbReference type="CDD" id="cd14688">
    <property type="entry name" value="bZIP_YAP"/>
    <property type="match status" value="1"/>
</dbReference>
<feature type="compositionally biased region" description="Basic and acidic residues" evidence="2">
    <location>
        <begin position="39"/>
        <end position="53"/>
    </location>
</feature>
<evidence type="ECO:0000256" key="2">
    <source>
        <dbReference type="SAM" id="MobiDB-lite"/>
    </source>
</evidence>
<feature type="compositionally biased region" description="Low complexity" evidence="2">
    <location>
        <begin position="509"/>
        <end position="528"/>
    </location>
</feature>
<proteinExistence type="predicted"/>
<organism evidence="3 4">
    <name type="scientific">Lentithecium fluviatile CBS 122367</name>
    <dbReference type="NCBI Taxonomy" id="1168545"/>
    <lineage>
        <taxon>Eukaryota</taxon>
        <taxon>Fungi</taxon>
        <taxon>Dikarya</taxon>
        <taxon>Ascomycota</taxon>
        <taxon>Pezizomycotina</taxon>
        <taxon>Dothideomycetes</taxon>
        <taxon>Pleosporomycetidae</taxon>
        <taxon>Pleosporales</taxon>
        <taxon>Massarineae</taxon>
        <taxon>Lentitheciaceae</taxon>
        <taxon>Lentithecium</taxon>
    </lineage>
</organism>
<dbReference type="GO" id="GO:0003700">
    <property type="term" value="F:DNA-binding transcription factor activity"/>
    <property type="evidence" value="ECO:0007669"/>
    <property type="project" value="InterPro"/>
</dbReference>
<feature type="compositionally biased region" description="Polar residues" evidence="2">
    <location>
        <begin position="1"/>
        <end position="12"/>
    </location>
</feature>
<feature type="region of interest" description="Disordered" evidence="2">
    <location>
        <begin position="170"/>
        <end position="250"/>
    </location>
</feature>
<accession>A0A6G1IH29</accession>
<keyword evidence="1" id="KW-0175">Coiled coil</keyword>
<dbReference type="PANTHER" id="PTHR40618:SF1">
    <property type="entry name" value="B-ZIP TRANSCRIPTION FACTOR (EUROFUNG)"/>
    <property type="match status" value="1"/>
</dbReference>
<feature type="coiled-coil region" evidence="1">
    <location>
        <begin position="64"/>
        <end position="91"/>
    </location>
</feature>